<name>W9Y164_9EURO</name>
<proteinExistence type="predicted"/>
<feature type="transmembrane region" description="Helical" evidence="1">
    <location>
        <begin position="27"/>
        <end position="50"/>
    </location>
</feature>
<comment type="caution">
    <text evidence="2">The sequence shown here is derived from an EMBL/GenBank/DDBJ whole genome shotgun (WGS) entry which is preliminary data.</text>
</comment>
<evidence type="ECO:0000313" key="2">
    <source>
        <dbReference type="EMBL" id="EXJ82971.1"/>
    </source>
</evidence>
<organism evidence="2 3">
    <name type="scientific">Capronia epimyces CBS 606.96</name>
    <dbReference type="NCBI Taxonomy" id="1182542"/>
    <lineage>
        <taxon>Eukaryota</taxon>
        <taxon>Fungi</taxon>
        <taxon>Dikarya</taxon>
        <taxon>Ascomycota</taxon>
        <taxon>Pezizomycotina</taxon>
        <taxon>Eurotiomycetes</taxon>
        <taxon>Chaetothyriomycetidae</taxon>
        <taxon>Chaetothyriales</taxon>
        <taxon>Herpotrichiellaceae</taxon>
        <taxon>Capronia</taxon>
    </lineage>
</organism>
<keyword evidence="1" id="KW-0472">Membrane</keyword>
<protein>
    <recommendedName>
        <fullName evidence="4">MARVEL domain-containing protein</fullName>
    </recommendedName>
</protein>
<dbReference type="HOGENOM" id="CLU_1337390_0_0_1"/>
<keyword evidence="1" id="KW-0812">Transmembrane</keyword>
<evidence type="ECO:0000256" key="1">
    <source>
        <dbReference type="SAM" id="Phobius"/>
    </source>
</evidence>
<feature type="transmembrane region" description="Helical" evidence="1">
    <location>
        <begin position="147"/>
        <end position="167"/>
    </location>
</feature>
<feature type="transmembrane region" description="Helical" evidence="1">
    <location>
        <begin position="94"/>
        <end position="115"/>
    </location>
</feature>
<gene>
    <name evidence="2" type="ORF">A1O3_06788</name>
</gene>
<evidence type="ECO:0000313" key="3">
    <source>
        <dbReference type="Proteomes" id="UP000019478"/>
    </source>
</evidence>
<feature type="transmembrane region" description="Helical" evidence="1">
    <location>
        <begin position="62"/>
        <end position="82"/>
    </location>
</feature>
<dbReference type="Proteomes" id="UP000019478">
    <property type="component" value="Unassembled WGS sequence"/>
</dbReference>
<dbReference type="GeneID" id="19170894"/>
<dbReference type="OrthoDB" id="4155317at2759"/>
<keyword evidence="3" id="KW-1185">Reference proteome</keyword>
<accession>W9Y164</accession>
<keyword evidence="1" id="KW-1133">Transmembrane helix</keyword>
<evidence type="ECO:0008006" key="4">
    <source>
        <dbReference type="Google" id="ProtNLM"/>
    </source>
</evidence>
<sequence length="207" mass="22726">MLGIEGLADASFQGDRRWKRAAKWTSYAPWLVLVMSVLSMVEIALGAVWISSMKRELNFAQVIQPLIVPGLCFFNTIPSLHLHVMARANPPRLALWFSATLSVMLFASALIFLGACVGNGKSRGGSLQRNECPAGTGGRADIWDAMVALQLVSAVMYAAVAGMAWKVKRVLEDKDQRIAAGVELVSQAEKERRESEARERWRHLSAG</sequence>
<dbReference type="RefSeq" id="XP_007735094.1">
    <property type="nucleotide sequence ID" value="XM_007736904.1"/>
</dbReference>
<dbReference type="EMBL" id="AMGY01000005">
    <property type="protein sequence ID" value="EXJ82971.1"/>
    <property type="molecule type" value="Genomic_DNA"/>
</dbReference>
<dbReference type="AlphaFoldDB" id="W9Y164"/>
<reference evidence="2 3" key="1">
    <citation type="submission" date="2013-03" db="EMBL/GenBank/DDBJ databases">
        <title>The Genome Sequence of Capronia epimyces CBS 606.96.</title>
        <authorList>
            <consortium name="The Broad Institute Genomics Platform"/>
            <person name="Cuomo C."/>
            <person name="de Hoog S."/>
            <person name="Gorbushina A."/>
            <person name="Walker B."/>
            <person name="Young S.K."/>
            <person name="Zeng Q."/>
            <person name="Gargeya S."/>
            <person name="Fitzgerald M."/>
            <person name="Haas B."/>
            <person name="Abouelleil A."/>
            <person name="Allen A.W."/>
            <person name="Alvarado L."/>
            <person name="Arachchi H.M."/>
            <person name="Berlin A.M."/>
            <person name="Chapman S.B."/>
            <person name="Gainer-Dewar J."/>
            <person name="Goldberg J."/>
            <person name="Griggs A."/>
            <person name="Gujja S."/>
            <person name="Hansen M."/>
            <person name="Howarth C."/>
            <person name="Imamovic A."/>
            <person name="Ireland A."/>
            <person name="Larimer J."/>
            <person name="McCowan C."/>
            <person name="Murphy C."/>
            <person name="Pearson M."/>
            <person name="Poon T.W."/>
            <person name="Priest M."/>
            <person name="Roberts A."/>
            <person name="Saif S."/>
            <person name="Shea T."/>
            <person name="Sisk P."/>
            <person name="Sykes S."/>
            <person name="Wortman J."/>
            <person name="Nusbaum C."/>
            <person name="Birren B."/>
        </authorList>
    </citation>
    <scope>NUCLEOTIDE SEQUENCE [LARGE SCALE GENOMIC DNA]</scope>
    <source>
        <strain evidence="2 3">CBS 606.96</strain>
    </source>
</reference>